<dbReference type="OrthoDB" id="9762369at2"/>
<dbReference type="GO" id="GO:0016887">
    <property type="term" value="F:ATP hydrolysis activity"/>
    <property type="evidence" value="ECO:0007669"/>
    <property type="project" value="InterPro"/>
</dbReference>
<dbReference type="PATRIC" id="fig|1616.3.peg.670"/>
<dbReference type="FunFam" id="3.40.50.300:FF:000309">
    <property type="entry name" value="ABC transporter ATP-binding protein"/>
    <property type="match status" value="1"/>
</dbReference>
<dbReference type="InterPro" id="IPR003593">
    <property type="entry name" value="AAA+_ATPase"/>
</dbReference>
<keyword evidence="8" id="KW-1185">Reference proteome</keyword>
<evidence type="ECO:0000313" key="7">
    <source>
        <dbReference type="EMBL" id="KRN75483.1"/>
    </source>
</evidence>
<organism evidence="7 8">
    <name type="scientific">Weissella kandleri</name>
    <dbReference type="NCBI Taxonomy" id="1616"/>
    <lineage>
        <taxon>Bacteria</taxon>
        <taxon>Bacillati</taxon>
        <taxon>Bacillota</taxon>
        <taxon>Bacilli</taxon>
        <taxon>Lactobacillales</taxon>
        <taxon>Lactobacillaceae</taxon>
        <taxon>Weissella</taxon>
    </lineage>
</organism>
<dbReference type="GO" id="GO:0003677">
    <property type="term" value="F:DNA binding"/>
    <property type="evidence" value="ECO:0007669"/>
    <property type="project" value="InterPro"/>
</dbReference>
<dbReference type="GO" id="GO:0005524">
    <property type="term" value="F:ATP binding"/>
    <property type="evidence" value="ECO:0007669"/>
    <property type="project" value="UniProtKB-KW"/>
</dbReference>
<feature type="domain" description="ABC transporter" evidence="6">
    <location>
        <begin position="4"/>
        <end position="262"/>
    </location>
</feature>
<feature type="domain" description="ABC transporter" evidence="6">
    <location>
        <begin position="330"/>
        <end position="545"/>
    </location>
</feature>
<keyword evidence="3" id="KW-0067">ATP-binding</keyword>
<feature type="region of interest" description="Disordered" evidence="5">
    <location>
        <begin position="542"/>
        <end position="566"/>
    </location>
</feature>
<dbReference type="Pfam" id="PF00005">
    <property type="entry name" value="ABC_tran"/>
    <property type="match status" value="2"/>
</dbReference>
<dbReference type="InterPro" id="IPR027417">
    <property type="entry name" value="P-loop_NTPase"/>
</dbReference>
<keyword evidence="2" id="KW-0547">Nucleotide-binding</keyword>
<keyword evidence="4" id="KW-0175">Coiled coil</keyword>
<dbReference type="InterPro" id="IPR003439">
    <property type="entry name" value="ABC_transporter-like_ATP-bd"/>
</dbReference>
<accession>A0A0R2JDT5</accession>
<reference evidence="7 8" key="1">
    <citation type="journal article" date="2015" name="Genome Announc.">
        <title>Expanding the biotechnology potential of lactobacilli through comparative genomics of 213 strains and associated genera.</title>
        <authorList>
            <person name="Sun Z."/>
            <person name="Harris H.M."/>
            <person name="McCann A."/>
            <person name="Guo C."/>
            <person name="Argimon S."/>
            <person name="Zhang W."/>
            <person name="Yang X."/>
            <person name="Jeffery I.B."/>
            <person name="Cooney J.C."/>
            <person name="Kagawa T.F."/>
            <person name="Liu W."/>
            <person name="Song Y."/>
            <person name="Salvetti E."/>
            <person name="Wrobel A."/>
            <person name="Rasinkangas P."/>
            <person name="Parkhill J."/>
            <person name="Rea M.C."/>
            <person name="O'Sullivan O."/>
            <person name="Ritari J."/>
            <person name="Douillard F.P."/>
            <person name="Paul Ross R."/>
            <person name="Yang R."/>
            <person name="Briner A.E."/>
            <person name="Felis G.E."/>
            <person name="de Vos W.M."/>
            <person name="Barrangou R."/>
            <person name="Klaenhammer T.R."/>
            <person name="Caufield P.W."/>
            <person name="Cui Y."/>
            <person name="Zhang H."/>
            <person name="O'Toole P.W."/>
        </authorList>
    </citation>
    <scope>NUCLEOTIDE SEQUENCE [LARGE SCALE GENOMIC DNA]</scope>
    <source>
        <strain evidence="7 8">DSM 20593</strain>
    </source>
</reference>
<dbReference type="InterPro" id="IPR017871">
    <property type="entry name" value="ABC_transporter-like_CS"/>
</dbReference>
<dbReference type="PROSITE" id="PS50893">
    <property type="entry name" value="ABC_TRANSPORTER_2"/>
    <property type="match status" value="2"/>
</dbReference>
<feature type="coiled-coil region" evidence="4">
    <location>
        <begin position="87"/>
        <end position="114"/>
    </location>
</feature>
<dbReference type="Proteomes" id="UP000051655">
    <property type="component" value="Unassembled WGS sequence"/>
</dbReference>
<name>A0A0R2JDT5_9LACO</name>
<dbReference type="FunFam" id="3.40.50.300:FF:000011">
    <property type="entry name" value="Putative ABC transporter ATP-binding component"/>
    <property type="match status" value="1"/>
</dbReference>
<gene>
    <name evidence="7" type="ORF">IV73_GL000652</name>
</gene>
<dbReference type="RefSeq" id="WP_057754695.1">
    <property type="nucleotide sequence ID" value="NZ_JQBP01000002.1"/>
</dbReference>
<dbReference type="EMBL" id="JQBP01000002">
    <property type="protein sequence ID" value="KRN75483.1"/>
    <property type="molecule type" value="Genomic_DNA"/>
</dbReference>
<dbReference type="InterPro" id="IPR051309">
    <property type="entry name" value="ABCF_ATPase"/>
</dbReference>
<evidence type="ECO:0000256" key="4">
    <source>
        <dbReference type="SAM" id="Coils"/>
    </source>
</evidence>
<evidence type="ECO:0000259" key="6">
    <source>
        <dbReference type="PROSITE" id="PS50893"/>
    </source>
</evidence>
<dbReference type="InterPro" id="IPR032524">
    <property type="entry name" value="ABC_tran_C"/>
</dbReference>
<dbReference type="CDD" id="cd03221">
    <property type="entry name" value="ABCF_EF-3"/>
    <property type="match status" value="2"/>
</dbReference>
<dbReference type="PROSITE" id="PS00211">
    <property type="entry name" value="ABC_TRANSPORTER_1"/>
    <property type="match status" value="1"/>
</dbReference>
<dbReference type="PANTHER" id="PTHR42855">
    <property type="entry name" value="ABC TRANSPORTER ATP-BINDING SUBUNIT"/>
    <property type="match status" value="1"/>
</dbReference>
<dbReference type="Gene3D" id="3.40.50.300">
    <property type="entry name" value="P-loop containing nucleotide triphosphate hydrolases"/>
    <property type="match status" value="2"/>
</dbReference>
<dbReference type="Pfam" id="PF12848">
    <property type="entry name" value="ABC_tran_Xtn"/>
    <property type="match status" value="1"/>
</dbReference>
<evidence type="ECO:0000256" key="3">
    <source>
        <dbReference type="ARBA" id="ARBA00022840"/>
    </source>
</evidence>
<dbReference type="InterPro" id="IPR032781">
    <property type="entry name" value="ABC_tran_Xtn"/>
</dbReference>
<dbReference type="SUPFAM" id="SSF52540">
    <property type="entry name" value="P-loop containing nucleoside triphosphate hydrolases"/>
    <property type="match status" value="2"/>
</dbReference>
<dbReference type="PANTHER" id="PTHR42855:SF2">
    <property type="entry name" value="DRUG RESISTANCE ABC TRANSPORTER,ATP-BINDING PROTEIN"/>
    <property type="match status" value="1"/>
</dbReference>
<dbReference type="STRING" id="1616.IV73_GL000652"/>
<comment type="caution">
    <text evidence="7">The sequence shown here is derived from an EMBL/GenBank/DDBJ whole genome shotgun (WGS) entry which is preliminary data.</text>
</comment>
<keyword evidence="1" id="KW-0677">Repeat</keyword>
<evidence type="ECO:0000256" key="5">
    <source>
        <dbReference type="SAM" id="MobiDB-lite"/>
    </source>
</evidence>
<dbReference type="SMART" id="SM00382">
    <property type="entry name" value="AAA"/>
    <property type="match status" value="2"/>
</dbReference>
<evidence type="ECO:0000313" key="8">
    <source>
        <dbReference type="Proteomes" id="UP000051655"/>
    </source>
</evidence>
<protein>
    <recommendedName>
        <fullName evidence="6">ABC transporter domain-containing protein</fullName>
    </recommendedName>
</protein>
<dbReference type="AlphaFoldDB" id="A0A0R2JDT5"/>
<evidence type="ECO:0000256" key="2">
    <source>
        <dbReference type="ARBA" id="ARBA00022741"/>
    </source>
</evidence>
<proteinExistence type="predicted"/>
<dbReference type="Pfam" id="PF16326">
    <property type="entry name" value="ABC_tran_CTD"/>
    <property type="match status" value="1"/>
</dbReference>
<sequence>MIILQASDVARHFNGVTFFEHFSMQIQDRSRIGLVGRNGAGKSTLLKILIGEEAPDEGVVSAKKGLKLAYLAQNSGMDSQLSVYEEMRASFADVMALEQRMHQLEAQMAAIIDNSMPAAQQLLAEYDQVQHDFTEQNGYGYDATIRGVLHGFGFDESFYDQLISDLSGGQRTRLAIAKQLLETPDLLVLDEPTNHLDMETLAWLEKYLQNYQGALLIVSHDRYFLDRVVNEVYEIQQGALEHYSGNYTNYLEQKSARVMAEQRAYDKQQETIAKLEDFVNRNIVRASTTKRAQSRRKQLEKMEVLAPPKNDSGVAHITFKARESSGNEVLAVRDLSVGYQNQRPLATNINFNVKKQHAVALVGPNGMGKSTLIKVLLSFIPPLAGTFKLGANVSVGYYDQEQATLDENKTVLNSVWDLHPTWPEKDVRSILGSFLFTGEDVDKKVRSLSGGERARLLLTVLSMQEDNFLILDEPTNHLDIDSREVLETALNEYNGTIFFVSHDRYFINEVATEVLELSPNGVQFFDGNYDYYLEKKAQQEEAVDSGEVTDTSKKQEQHGYQASREQQKSLRKLKRAVEKAEAEMDTLTQTIDDLNQALNAPENGSDLAKLTELNDTLEAKQVELAQVEDDWTNASMELEAAQQEMEA</sequence>
<evidence type="ECO:0000256" key="1">
    <source>
        <dbReference type="ARBA" id="ARBA00022737"/>
    </source>
</evidence>